<proteinExistence type="predicted"/>
<protein>
    <submittedName>
        <fullName evidence="1">Uncharacterized protein</fullName>
    </submittedName>
</protein>
<evidence type="ECO:0000313" key="1">
    <source>
        <dbReference type="EMBL" id="KAL2545330.1"/>
    </source>
</evidence>
<evidence type="ECO:0000313" key="2">
    <source>
        <dbReference type="Proteomes" id="UP001604277"/>
    </source>
</evidence>
<sequence>MSPPNILHLSNIGGTSGYKLPGTSSVSLLTPDSFTSAVKLIAQDWVVWFSHQEDPSGGEKKYSDNDQKKTIARLSLKGGKKGQDASMAPSDLKQAVLVPSTSSQGLQLMVQK</sequence>
<dbReference type="AlphaFoldDB" id="A0ABD1WA81"/>
<name>A0ABD1WA81_9LAMI</name>
<accession>A0ABD1WA81</accession>
<dbReference type="Proteomes" id="UP001604277">
    <property type="component" value="Unassembled WGS sequence"/>
</dbReference>
<gene>
    <name evidence="1" type="ORF">Fot_14563</name>
</gene>
<keyword evidence="2" id="KW-1185">Reference proteome</keyword>
<reference evidence="2" key="1">
    <citation type="submission" date="2024-07" db="EMBL/GenBank/DDBJ databases">
        <title>Two chromosome-level genome assemblies of Korean endemic species Abeliophyllum distichum and Forsythia ovata (Oleaceae).</title>
        <authorList>
            <person name="Jang H."/>
        </authorList>
    </citation>
    <scope>NUCLEOTIDE SEQUENCE [LARGE SCALE GENOMIC DNA]</scope>
</reference>
<dbReference type="EMBL" id="JBFOLJ010000004">
    <property type="protein sequence ID" value="KAL2545330.1"/>
    <property type="molecule type" value="Genomic_DNA"/>
</dbReference>
<comment type="caution">
    <text evidence="1">The sequence shown here is derived from an EMBL/GenBank/DDBJ whole genome shotgun (WGS) entry which is preliminary data.</text>
</comment>
<organism evidence="1 2">
    <name type="scientific">Forsythia ovata</name>
    <dbReference type="NCBI Taxonomy" id="205694"/>
    <lineage>
        <taxon>Eukaryota</taxon>
        <taxon>Viridiplantae</taxon>
        <taxon>Streptophyta</taxon>
        <taxon>Embryophyta</taxon>
        <taxon>Tracheophyta</taxon>
        <taxon>Spermatophyta</taxon>
        <taxon>Magnoliopsida</taxon>
        <taxon>eudicotyledons</taxon>
        <taxon>Gunneridae</taxon>
        <taxon>Pentapetalae</taxon>
        <taxon>asterids</taxon>
        <taxon>lamiids</taxon>
        <taxon>Lamiales</taxon>
        <taxon>Oleaceae</taxon>
        <taxon>Forsythieae</taxon>
        <taxon>Forsythia</taxon>
    </lineage>
</organism>